<dbReference type="InParanoid" id="A0A251TSE7"/>
<dbReference type="EMBL" id="CM007898">
    <property type="protein sequence ID" value="OTG13834.1"/>
    <property type="molecule type" value="Genomic_DNA"/>
</dbReference>
<dbReference type="PANTHER" id="PTHR34948:SF2">
    <property type="entry name" value="TRIPHOSPHATE TUNNEL METALLOENZYME 3"/>
    <property type="match status" value="1"/>
</dbReference>
<feature type="domain" description="CYTH" evidence="1">
    <location>
        <begin position="1"/>
        <end position="207"/>
    </location>
</feature>
<dbReference type="Pfam" id="PF01928">
    <property type="entry name" value="CYTH"/>
    <property type="match status" value="2"/>
</dbReference>
<dbReference type="Proteomes" id="UP000215914">
    <property type="component" value="Chromosome 9"/>
</dbReference>
<evidence type="ECO:0000313" key="3">
    <source>
        <dbReference type="Proteomes" id="UP000215914"/>
    </source>
</evidence>
<dbReference type="GO" id="GO:0016462">
    <property type="term" value="F:pyrophosphatase activity"/>
    <property type="evidence" value="ECO:0007669"/>
    <property type="project" value="UniProtKB-ARBA"/>
</dbReference>
<reference evidence="3" key="1">
    <citation type="journal article" date="2017" name="Nature">
        <title>The sunflower genome provides insights into oil metabolism, flowering and Asterid evolution.</title>
        <authorList>
            <person name="Badouin H."/>
            <person name="Gouzy J."/>
            <person name="Grassa C.J."/>
            <person name="Murat F."/>
            <person name="Staton S.E."/>
            <person name="Cottret L."/>
            <person name="Lelandais-Briere C."/>
            <person name="Owens G.L."/>
            <person name="Carrere S."/>
            <person name="Mayjonade B."/>
            <person name="Legrand L."/>
            <person name="Gill N."/>
            <person name="Kane N.C."/>
            <person name="Bowers J.E."/>
            <person name="Hubner S."/>
            <person name="Bellec A."/>
            <person name="Berard A."/>
            <person name="Berges H."/>
            <person name="Blanchet N."/>
            <person name="Boniface M.C."/>
            <person name="Brunel D."/>
            <person name="Catrice O."/>
            <person name="Chaidir N."/>
            <person name="Claudel C."/>
            <person name="Donnadieu C."/>
            <person name="Faraut T."/>
            <person name="Fievet G."/>
            <person name="Helmstetter N."/>
            <person name="King M."/>
            <person name="Knapp S.J."/>
            <person name="Lai Z."/>
            <person name="Le Paslier M.C."/>
            <person name="Lippi Y."/>
            <person name="Lorenzon L."/>
            <person name="Mandel J.R."/>
            <person name="Marage G."/>
            <person name="Marchand G."/>
            <person name="Marquand E."/>
            <person name="Bret-Mestries E."/>
            <person name="Morien E."/>
            <person name="Nambeesan S."/>
            <person name="Nguyen T."/>
            <person name="Pegot-Espagnet P."/>
            <person name="Pouilly N."/>
            <person name="Raftis F."/>
            <person name="Sallet E."/>
            <person name="Schiex T."/>
            <person name="Thomas J."/>
            <person name="Vandecasteele C."/>
            <person name="Vares D."/>
            <person name="Vear F."/>
            <person name="Vautrin S."/>
            <person name="Crespi M."/>
            <person name="Mangin B."/>
            <person name="Burke J.M."/>
            <person name="Salse J."/>
            <person name="Munos S."/>
            <person name="Vincourt P."/>
            <person name="Rieseberg L.H."/>
            <person name="Langlade N.B."/>
        </authorList>
    </citation>
    <scope>NUCLEOTIDE SEQUENCE [LARGE SCALE GENOMIC DNA]</scope>
    <source>
        <strain evidence="3">cv. SF193</strain>
    </source>
</reference>
<dbReference type="SUPFAM" id="SSF55154">
    <property type="entry name" value="CYTH-like phosphatases"/>
    <property type="match status" value="2"/>
</dbReference>
<sequence>MEVEVKLRLPDSNTYKTLTSLLAPFHVRTHNQHNNFFDGAAGELSGRRAVLRIRFYNDQPARKCIICLKAKAVLINGVSRVEEDEEEIDFSIGEECLANPNRLGGLVESCRIMKRVKDEFFGGNDNNGELGLVCLGGFKNLRNVYEWKGLVIEVDETSFEFGTLYEIECESSEPEKAKELIEEFLKENGVGYSDSVASKFAIFRAGKLPLWQMRDSGTRRFVATSNKSWFFIHALLELPDKSNHSEEASGIMGFTWKMHKYIVSTTKPNSGPRNLLCAPKMVESPLILEQSRTSSPQSLNYKIEQHEKLVTRDIKMFTYDELKLATRNFGNDAFLVEGSYGKVYKGWLNKTTYSPCKDDAELPIAVKKLHRYTLNLRNVYEWKGLVIEVDETSFEFGSLYEIECESSEPEKAKELIEEFLKENGVGYSDSVASKFAIFRSGKLPLWHRDRG</sequence>
<keyword evidence="3" id="KW-1185">Reference proteome</keyword>
<dbReference type="SUPFAM" id="SSF56112">
    <property type="entry name" value="Protein kinase-like (PK-like)"/>
    <property type="match status" value="1"/>
</dbReference>
<dbReference type="InterPro" id="IPR033469">
    <property type="entry name" value="CYTH-like_dom_sf"/>
</dbReference>
<dbReference type="AlphaFoldDB" id="A0A251TSE7"/>
<dbReference type="PANTHER" id="PTHR34948">
    <property type="entry name" value="OS08G0299200 PROTEIN"/>
    <property type="match status" value="1"/>
</dbReference>
<evidence type="ECO:0000259" key="1">
    <source>
        <dbReference type="PROSITE" id="PS51707"/>
    </source>
</evidence>
<proteinExistence type="predicted"/>
<dbReference type="SMART" id="SM01118">
    <property type="entry name" value="CYTH"/>
    <property type="match status" value="1"/>
</dbReference>
<evidence type="ECO:0000313" key="2">
    <source>
        <dbReference type="EMBL" id="OTG13834.1"/>
    </source>
</evidence>
<organism evidence="2 3">
    <name type="scientific">Helianthus annuus</name>
    <name type="common">Common sunflower</name>
    <dbReference type="NCBI Taxonomy" id="4232"/>
    <lineage>
        <taxon>Eukaryota</taxon>
        <taxon>Viridiplantae</taxon>
        <taxon>Streptophyta</taxon>
        <taxon>Embryophyta</taxon>
        <taxon>Tracheophyta</taxon>
        <taxon>Spermatophyta</taxon>
        <taxon>Magnoliopsida</taxon>
        <taxon>eudicotyledons</taxon>
        <taxon>Gunneridae</taxon>
        <taxon>Pentapetalae</taxon>
        <taxon>asterids</taxon>
        <taxon>campanulids</taxon>
        <taxon>Asterales</taxon>
        <taxon>Asteraceae</taxon>
        <taxon>Asteroideae</taxon>
        <taxon>Heliantheae alliance</taxon>
        <taxon>Heliantheae</taxon>
        <taxon>Helianthus</taxon>
    </lineage>
</organism>
<dbReference type="InterPro" id="IPR011009">
    <property type="entry name" value="Kinase-like_dom_sf"/>
</dbReference>
<accession>A0A251TSE7</accession>
<dbReference type="CDD" id="cd07374">
    <property type="entry name" value="CYTH-like_Pase"/>
    <property type="match status" value="1"/>
</dbReference>
<gene>
    <name evidence="2" type="ORF">HannXRQ_Chr09g0242651</name>
</gene>
<dbReference type="PROSITE" id="PS51707">
    <property type="entry name" value="CYTH"/>
    <property type="match status" value="1"/>
</dbReference>
<dbReference type="Gene3D" id="2.40.320.10">
    <property type="entry name" value="Hypothetical Protein Pfu-838710-001"/>
    <property type="match status" value="2"/>
</dbReference>
<protein>
    <recommendedName>
        <fullName evidence="1">CYTH domain-containing protein</fullName>
    </recommendedName>
</protein>
<dbReference type="InterPro" id="IPR023577">
    <property type="entry name" value="CYTH_domain"/>
</dbReference>
<name>A0A251TSE7_HELAN</name>